<protein>
    <submittedName>
        <fullName evidence="3">DUF4032 domain-containing protein</fullName>
    </submittedName>
</protein>
<proteinExistence type="predicted"/>
<feature type="domain" description="DUF4032" evidence="2">
    <location>
        <begin position="269"/>
        <end position="430"/>
    </location>
</feature>
<dbReference type="RefSeq" id="WP_305996842.1">
    <property type="nucleotide sequence ID" value="NZ_JAVALS010000007.1"/>
</dbReference>
<feature type="region of interest" description="Disordered" evidence="1">
    <location>
        <begin position="1"/>
        <end position="20"/>
    </location>
</feature>
<evidence type="ECO:0000256" key="1">
    <source>
        <dbReference type="SAM" id="MobiDB-lite"/>
    </source>
</evidence>
<dbReference type="SUPFAM" id="SSF56112">
    <property type="entry name" value="Protein kinase-like (PK-like)"/>
    <property type="match status" value="1"/>
</dbReference>
<evidence type="ECO:0000313" key="3">
    <source>
        <dbReference type="EMBL" id="MDP5227791.1"/>
    </source>
</evidence>
<dbReference type="Pfam" id="PF13224">
    <property type="entry name" value="DUF4032"/>
    <property type="match status" value="1"/>
</dbReference>
<accession>A0ABT9IQB2</accession>
<name>A0ABT9IQB2_9MICC</name>
<evidence type="ECO:0000313" key="4">
    <source>
        <dbReference type="Proteomes" id="UP001232725"/>
    </source>
</evidence>
<dbReference type="Proteomes" id="UP001232725">
    <property type="component" value="Unassembled WGS sequence"/>
</dbReference>
<keyword evidence="4" id="KW-1185">Reference proteome</keyword>
<organism evidence="3 4">
    <name type="scientific">Arthrobacter horti</name>
    <dbReference type="NCBI Taxonomy" id="3068273"/>
    <lineage>
        <taxon>Bacteria</taxon>
        <taxon>Bacillati</taxon>
        <taxon>Actinomycetota</taxon>
        <taxon>Actinomycetes</taxon>
        <taxon>Micrococcales</taxon>
        <taxon>Micrococcaceae</taxon>
        <taxon>Arthrobacter</taxon>
    </lineage>
</organism>
<sequence>MSWNPPVNGAQWHDEPTDYSQLGKLPRAEAASGDETPGLITGSLSITAASADPELLDLPWHIALEDWPQANLAALPRGISRHVVRFAHLGGSVIAIKETSEHVARHEYHMLRKLARLDVPGVEPVAVITGRTTPDGAPLNPCLVTRHLKFSMPYRALFSQMLRKDTLTRLIDALALLLVRLHLVGFYWGDVSLSNTLFRRDAGAFAAYLVDAETGELYPDLSTGQREYDLEIARVNIAGELMDLLEGELIDEQVDPVATSELIMDSYRRLWDELTAKESFELGDRWRVGARIRRLNELGFDVEEYAIKTTPDGSTIQLQPKVVDAGHHQRRLLRLTGLDAQENQARRLLNDMDAYRADNYPGQDEEISAHAWVSQVFEPIVRSIPRELSGKLEPAEVVHEVLEHRWYMTEKRNQHVPMAEALQSYIDDVLRHRRDEATLLLNPDTELLQVLEAGVITPDED</sequence>
<dbReference type="EMBL" id="JAVALS010000007">
    <property type="protein sequence ID" value="MDP5227791.1"/>
    <property type="molecule type" value="Genomic_DNA"/>
</dbReference>
<reference evidence="3 4" key="1">
    <citation type="submission" date="2023-08" db="EMBL/GenBank/DDBJ databases">
        <title>Arthrobacter horti sp. nov., isolated from forest soil.</title>
        <authorList>
            <person name="Park M."/>
        </authorList>
    </citation>
    <scope>NUCLEOTIDE SEQUENCE [LARGE SCALE GENOMIC DNA]</scope>
    <source>
        <strain evidence="3 4">YJM1</strain>
    </source>
</reference>
<evidence type="ECO:0000259" key="2">
    <source>
        <dbReference type="Pfam" id="PF13224"/>
    </source>
</evidence>
<dbReference type="InterPro" id="IPR011009">
    <property type="entry name" value="Kinase-like_dom_sf"/>
</dbReference>
<comment type="caution">
    <text evidence="3">The sequence shown here is derived from an EMBL/GenBank/DDBJ whole genome shotgun (WGS) entry which is preliminary data.</text>
</comment>
<gene>
    <name evidence="3" type="ORF">Q9R02_11555</name>
</gene>
<dbReference type="InterPro" id="IPR025111">
    <property type="entry name" value="DUF4032"/>
</dbReference>